<accession>A0ABN9U6E0</accession>
<proteinExistence type="predicted"/>
<name>A0ABN9U6E0_9DINO</name>
<reference evidence="2" key="1">
    <citation type="submission" date="2023-10" db="EMBL/GenBank/DDBJ databases">
        <authorList>
            <person name="Chen Y."/>
            <person name="Shah S."/>
            <person name="Dougan E. K."/>
            <person name="Thang M."/>
            <person name="Chan C."/>
        </authorList>
    </citation>
    <scope>NUCLEOTIDE SEQUENCE [LARGE SCALE GENOMIC DNA]</scope>
</reference>
<keyword evidence="3" id="KW-1185">Reference proteome</keyword>
<dbReference type="Proteomes" id="UP001189429">
    <property type="component" value="Unassembled WGS sequence"/>
</dbReference>
<dbReference type="EMBL" id="CAUYUJ010015488">
    <property type="protein sequence ID" value="CAK0854581.1"/>
    <property type="molecule type" value="Genomic_DNA"/>
</dbReference>
<evidence type="ECO:0008006" key="4">
    <source>
        <dbReference type="Google" id="ProtNLM"/>
    </source>
</evidence>
<comment type="caution">
    <text evidence="2">The sequence shown here is derived from an EMBL/GenBank/DDBJ whole genome shotgun (WGS) entry which is preliminary data.</text>
</comment>
<organism evidence="2 3">
    <name type="scientific">Prorocentrum cordatum</name>
    <dbReference type="NCBI Taxonomy" id="2364126"/>
    <lineage>
        <taxon>Eukaryota</taxon>
        <taxon>Sar</taxon>
        <taxon>Alveolata</taxon>
        <taxon>Dinophyceae</taxon>
        <taxon>Prorocentrales</taxon>
        <taxon>Prorocentraceae</taxon>
        <taxon>Prorocentrum</taxon>
    </lineage>
</organism>
<keyword evidence="1" id="KW-1133">Transmembrane helix</keyword>
<keyword evidence="1" id="KW-0472">Membrane</keyword>
<evidence type="ECO:0000256" key="1">
    <source>
        <dbReference type="SAM" id="Phobius"/>
    </source>
</evidence>
<protein>
    <recommendedName>
        <fullName evidence="4">DUF202 domain-containing protein</fullName>
    </recommendedName>
</protein>
<evidence type="ECO:0000313" key="3">
    <source>
        <dbReference type="Proteomes" id="UP001189429"/>
    </source>
</evidence>
<feature type="transmembrane region" description="Helical" evidence="1">
    <location>
        <begin position="73"/>
        <end position="94"/>
    </location>
</feature>
<keyword evidence="1" id="KW-0812">Transmembrane</keyword>
<feature type="non-terminal residue" evidence="2">
    <location>
        <position position="100"/>
    </location>
</feature>
<evidence type="ECO:0000313" key="2">
    <source>
        <dbReference type="EMBL" id="CAK0854581.1"/>
    </source>
</evidence>
<sequence length="100" mass="11732">MLSVTRHLGLLAEPHQSRLALKVLLRDLKVLACKVRLLLVFKYLRLHTLEEQDLARFEGRSAVNMEQRRNMLLWARSVMLALKFLMWVNCVIYANVLQSK</sequence>
<gene>
    <name evidence="2" type="ORF">PCOR1329_LOCUS45626</name>
</gene>